<organism evidence="3 4">
    <name type="scientific">Roseovarius aquimarinus</name>
    <dbReference type="NCBI Taxonomy" id="1229156"/>
    <lineage>
        <taxon>Bacteria</taxon>
        <taxon>Pseudomonadati</taxon>
        <taxon>Pseudomonadota</taxon>
        <taxon>Alphaproteobacteria</taxon>
        <taxon>Rhodobacterales</taxon>
        <taxon>Roseobacteraceae</taxon>
        <taxon>Roseovarius</taxon>
    </lineage>
</organism>
<dbReference type="RefSeq" id="WP_377167646.1">
    <property type="nucleotide sequence ID" value="NZ_JBHTJC010000001.1"/>
</dbReference>
<comment type="caution">
    <text evidence="3">The sequence shown here is derived from an EMBL/GenBank/DDBJ whole genome shotgun (WGS) entry which is preliminary data.</text>
</comment>
<dbReference type="NCBIfam" id="TIGR04161">
    <property type="entry name" value="VPEID-CTERM"/>
    <property type="match status" value="1"/>
</dbReference>
<protein>
    <submittedName>
        <fullName evidence="3">VPEID-CTERM sorting domain-containing protein</fullName>
    </submittedName>
</protein>
<keyword evidence="2" id="KW-0732">Signal</keyword>
<dbReference type="InterPro" id="IPR026422">
    <property type="entry name" value="VPEID-CTERM"/>
</dbReference>
<reference evidence="3 4" key="1">
    <citation type="submission" date="2024-10" db="EMBL/GenBank/DDBJ databases">
        <authorList>
            <person name="Yang X.-N."/>
        </authorList>
    </citation>
    <scope>NUCLEOTIDE SEQUENCE [LARGE SCALE GENOMIC DNA]</scope>
    <source>
        <strain evidence="3 4">CAU 1059</strain>
    </source>
</reference>
<gene>
    <name evidence="3" type="ORF">ACGRVM_05915</name>
</gene>
<sequence length="84" mass="9098">MTSLFKTLPVSAAILLASAASASAQERGSWWSNLWNGIFTQINWNHQTPAHNVPEIDASSGLLAGAAVLAALALTWEIRRRRRG</sequence>
<keyword evidence="1" id="KW-0812">Transmembrane</keyword>
<dbReference type="Proteomes" id="UP001607157">
    <property type="component" value="Unassembled WGS sequence"/>
</dbReference>
<keyword evidence="1" id="KW-1133">Transmembrane helix</keyword>
<dbReference type="EMBL" id="JBIHMM010000001">
    <property type="protein sequence ID" value="MFH0253417.1"/>
    <property type="molecule type" value="Genomic_DNA"/>
</dbReference>
<evidence type="ECO:0000313" key="4">
    <source>
        <dbReference type="Proteomes" id="UP001607157"/>
    </source>
</evidence>
<evidence type="ECO:0000256" key="1">
    <source>
        <dbReference type="SAM" id="Phobius"/>
    </source>
</evidence>
<feature type="signal peptide" evidence="2">
    <location>
        <begin position="1"/>
        <end position="24"/>
    </location>
</feature>
<evidence type="ECO:0000313" key="3">
    <source>
        <dbReference type="EMBL" id="MFH0253417.1"/>
    </source>
</evidence>
<name>A0ABW7I5G8_9RHOB</name>
<proteinExistence type="predicted"/>
<keyword evidence="4" id="KW-1185">Reference proteome</keyword>
<accession>A0ABW7I5G8</accession>
<keyword evidence="1" id="KW-0472">Membrane</keyword>
<feature type="chain" id="PRO_5045577365" evidence="2">
    <location>
        <begin position="25"/>
        <end position="84"/>
    </location>
</feature>
<evidence type="ECO:0000256" key="2">
    <source>
        <dbReference type="SAM" id="SignalP"/>
    </source>
</evidence>
<feature type="transmembrane region" description="Helical" evidence="1">
    <location>
        <begin position="58"/>
        <end position="76"/>
    </location>
</feature>